<reference evidence="12 13" key="1">
    <citation type="journal article" date="2017" name="PLoS Biol.">
        <title>The sea cucumber genome provides insights into morphological evolution and visceral regeneration.</title>
        <authorList>
            <person name="Zhang X."/>
            <person name="Sun L."/>
            <person name="Yuan J."/>
            <person name="Sun Y."/>
            <person name="Gao Y."/>
            <person name="Zhang L."/>
            <person name="Li S."/>
            <person name="Dai H."/>
            <person name="Hamel J.F."/>
            <person name="Liu C."/>
            <person name="Yu Y."/>
            <person name="Liu S."/>
            <person name="Lin W."/>
            <person name="Guo K."/>
            <person name="Jin S."/>
            <person name="Xu P."/>
            <person name="Storey K.B."/>
            <person name="Huan P."/>
            <person name="Zhang T."/>
            <person name="Zhou Y."/>
            <person name="Zhang J."/>
            <person name="Lin C."/>
            <person name="Li X."/>
            <person name="Xing L."/>
            <person name="Huo D."/>
            <person name="Sun M."/>
            <person name="Wang L."/>
            <person name="Mercier A."/>
            <person name="Li F."/>
            <person name="Yang H."/>
            <person name="Xiang J."/>
        </authorList>
    </citation>
    <scope>NUCLEOTIDE SEQUENCE [LARGE SCALE GENOMIC DNA]</scope>
    <source>
        <strain evidence="12">Shaxun</strain>
        <tissue evidence="12">Muscle</tissue>
    </source>
</reference>
<feature type="compositionally biased region" description="Polar residues" evidence="9">
    <location>
        <begin position="399"/>
        <end position="433"/>
    </location>
</feature>
<evidence type="ECO:0000256" key="6">
    <source>
        <dbReference type="ARBA" id="ARBA00022771"/>
    </source>
</evidence>
<keyword evidence="3" id="KW-0479">Metal-binding</keyword>
<feature type="compositionally biased region" description="Basic and acidic residues" evidence="9">
    <location>
        <begin position="214"/>
        <end position="223"/>
    </location>
</feature>
<feature type="compositionally biased region" description="Basic and acidic residues" evidence="9">
    <location>
        <begin position="370"/>
        <end position="397"/>
    </location>
</feature>
<dbReference type="GO" id="GO:0005770">
    <property type="term" value="C:late endosome"/>
    <property type="evidence" value="ECO:0007669"/>
    <property type="project" value="UniProtKB-SubCell"/>
</dbReference>
<comment type="subcellular location">
    <subcellularLocation>
        <location evidence="1">Late endosome</location>
    </subcellularLocation>
</comment>
<feature type="compositionally biased region" description="Polar residues" evidence="9">
    <location>
        <begin position="462"/>
        <end position="476"/>
    </location>
</feature>
<comment type="caution">
    <text evidence="12">The sequence shown here is derived from an EMBL/GenBank/DDBJ whole genome shotgun (WGS) entry which is preliminary data.</text>
</comment>
<dbReference type="GO" id="GO:0006914">
    <property type="term" value="P:autophagy"/>
    <property type="evidence" value="ECO:0007669"/>
    <property type="project" value="UniProtKB-KW"/>
</dbReference>
<feature type="compositionally biased region" description="Basic and acidic residues" evidence="9">
    <location>
        <begin position="335"/>
        <end position="344"/>
    </location>
</feature>
<keyword evidence="8" id="KW-0072">Autophagy</keyword>
<feature type="compositionally biased region" description="Basic and acidic residues" evidence="9">
    <location>
        <begin position="123"/>
        <end position="132"/>
    </location>
</feature>
<dbReference type="InterPro" id="IPR051366">
    <property type="entry name" value="DEF8"/>
</dbReference>
<dbReference type="Pfam" id="PF02759">
    <property type="entry name" value="RUN"/>
    <property type="match status" value="1"/>
</dbReference>
<evidence type="ECO:0000256" key="9">
    <source>
        <dbReference type="SAM" id="MobiDB-lite"/>
    </source>
</evidence>
<dbReference type="Pfam" id="PF13901">
    <property type="entry name" value="RH_dom"/>
    <property type="match status" value="1"/>
</dbReference>
<evidence type="ECO:0000256" key="1">
    <source>
        <dbReference type="ARBA" id="ARBA00004603"/>
    </source>
</evidence>
<dbReference type="PROSITE" id="PS50826">
    <property type="entry name" value="RUN"/>
    <property type="match status" value="1"/>
</dbReference>
<dbReference type="PANTHER" id="PTHR12326">
    <property type="entry name" value="PLECKSTRIN HOMOLOGY DOMAIN CONTAINING PROTEIN"/>
    <property type="match status" value="1"/>
</dbReference>
<feature type="signal peptide" evidence="10">
    <location>
        <begin position="1"/>
        <end position="23"/>
    </location>
</feature>
<evidence type="ECO:0000256" key="10">
    <source>
        <dbReference type="SAM" id="SignalP"/>
    </source>
</evidence>
<dbReference type="SMART" id="SM00593">
    <property type="entry name" value="RUN"/>
    <property type="match status" value="1"/>
</dbReference>
<dbReference type="SUPFAM" id="SSF140741">
    <property type="entry name" value="RUN domain-like"/>
    <property type="match status" value="1"/>
</dbReference>
<feature type="region of interest" description="Disordered" evidence="9">
    <location>
        <begin position="453"/>
        <end position="476"/>
    </location>
</feature>
<feature type="region of interest" description="Disordered" evidence="9">
    <location>
        <begin position="102"/>
        <end position="132"/>
    </location>
</feature>
<protein>
    <submittedName>
        <fullName evidence="12">Putative pleckstrin-likey domain-containing family M member 1-like</fullName>
    </submittedName>
</protein>
<feature type="region of interest" description="Disordered" evidence="9">
    <location>
        <begin position="211"/>
        <end position="344"/>
    </location>
</feature>
<dbReference type="STRING" id="307972.A0A2G8LF24"/>
<evidence type="ECO:0000256" key="3">
    <source>
        <dbReference type="ARBA" id="ARBA00022723"/>
    </source>
</evidence>
<evidence type="ECO:0000256" key="2">
    <source>
        <dbReference type="ARBA" id="ARBA00022553"/>
    </source>
</evidence>
<keyword evidence="10" id="KW-0732">Signal</keyword>
<feature type="compositionally biased region" description="Basic and acidic residues" evidence="9">
    <location>
        <begin position="156"/>
        <end position="172"/>
    </location>
</feature>
<keyword evidence="4" id="KW-0677">Repeat</keyword>
<accession>A0A2G8LF24</accession>
<evidence type="ECO:0000313" key="13">
    <source>
        <dbReference type="Proteomes" id="UP000230750"/>
    </source>
</evidence>
<dbReference type="PANTHER" id="PTHR12326:SF12">
    <property type="entry name" value="PLECKSTRIN HOMOLOGY AND RUN DOMAIN CONTAINING M1"/>
    <property type="match status" value="1"/>
</dbReference>
<dbReference type="SMART" id="SM01175">
    <property type="entry name" value="DUF4206"/>
    <property type="match status" value="1"/>
</dbReference>
<keyword evidence="7" id="KW-0862">Zinc</keyword>
<keyword evidence="13" id="KW-1185">Reference proteome</keyword>
<dbReference type="InterPro" id="IPR025258">
    <property type="entry name" value="RH_dom"/>
</dbReference>
<feature type="compositionally biased region" description="Basic and acidic residues" evidence="9">
    <location>
        <begin position="305"/>
        <end position="328"/>
    </location>
</feature>
<dbReference type="InterPro" id="IPR037213">
    <property type="entry name" value="Run_dom_sf"/>
</dbReference>
<feature type="compositionally biased region" description="Basic and acidic residues" evidence="9">
    <location>
        <begin position="102"/>
        <end position="114"/>
    </location>
</feature>
<feature type="region of interest" description="Disordered" evidence="9">
    <location>
        <begin position="370"/>
        <end position="433"/>
    </location>
</feature>
<dbReference type="Gene3D" id="1.20.58.900">
    <property type="match status" value="1"/>
</dbReference>
<feature type="compositionally biased region" description="Basic and acidic residues" evidence="9">
    <location>
        <begin position="268"/>
        <end position="295"/>
    </location>
</feature>
<proteinExistence type="predicted"/>
<dbReference type="AlphaFoldDB" id="A0A2G8LF24"/>
<dbReference type="EMBL" id="MRZV01000099">
    <property type="protein sequence ID" value="PIK58861.1"/>
    <property type="molecule type" value="Genomic_DNA"/>
</dbReference>
<evidence type="ECO:0000313" key="12">
    <source>
        <dbReference type="EMBL" id="PIK58861.1"/>
    </source>
</evidence>
<evidence type="ECO:0000256" key="8">
    <source>
        <dbReference type="ARBA" id="ARBA00023006"/>
    </source>
</evidence>
<keyword evidence="2" id="KW-0597">Phosphoprotein</keyword>
<keyword evidence="6" id="KW-0863">Zinc-finger</keyword>
<dbReference type="Proteomes" id="UP000230750">
    <property type="component" value="Unassembled WGS sequence"/>
</dbReference>
<dbReference type="OrthoDB" id="62364at2759"/>
<gene>
    <name evidence="12" type="ORF">BSL78_04173</name>
</gene>
<feature type="domain" description="RUN" evidence="11">
    <location>
        <begin position="1"/>
        <end position="81"/>
    </location>
</feature>
<name>A0A2G8LF24_STIJA</name>
<feature type="chain" id="PRO_5013822562" evidence="10">
    <location>
        <begin position="24"/>
        <end position="633"/>
    </location>
</feature>
<dbReference type="GO" id="GO:0008270">
    <property type="term" value="F:zinc ion binding"/>
    <property type="evidence" value="ECO:0007669"/>
    <property type="project" value="UniProtKB-KW"/>
</dbReference>
<evidence type="ECO:0000256" key="5">
    <source>
        <dbReference type="ARBA" id="ARBA00022753"/>
    </source>
</evidence>
<evidence type="ECO:0000259" key="11">
    <source>
        <dbReference type="PROSITE" id="PS50826"/>
    </source>
</evidence>
<keyword evidence="5" id="KW-0967">Endosome</keyword>
<feature type="region of interest" description="Disordered" evidence="9">
    <location>
        <begin position="148"/>
        <end position="178"/>
    </location>
</feature>
<sequence length="633" mass="71330">MGSSCDFLLILTFEYWMAWIRMAVNDCLMDSYFSSILREPSTLKQYYKQGAFLRDSELPLITNNYLQGLSVFTFQLSCNSSVLNMWDTALLLLSGAYLSNPENHESTGPDKSTEDSSVSGADPKWDSARTSSFHEADISASLLKEDDNLSESSYQRGEKRSNGENVVDRQVAEDTPVQVEEFEDSIVIHLESPDKAEKGISFREDVYSSADIGHVPDGRRKEEELLDESNPFSSGLSRQDDDRLVTSRTTDEKGTKKKKNKAKSSAARLRDDSVGDEVHEREKKESESTEREMSRTEAVGDVEGEMERSETRDKSGREEDIYRFESRSSLRKQKNRESREEWVEKKLTDGGRVVVPTIAEENKGIDVEIRIDDRRDPTQRHGADVQEESGKGIRDEQSSESFGNSLTGMQGWSSDFNRTASPGPQSTVVTESQESYSTMVGNYIDNSAQGIQRLESSRRSEGQQTATEDQGTGEQRTQALLDMVSQIGREKGLAAQKFQCRGCSCELGIIFGKHKVCNYDGYYYCSECHLDEQAVIPARILYNWDFRKHCVARHTKLFLNQVEDMALIDVGKYNPSLYGAISEMEQILDLLQVQSGNLGPQLKKIIVFAARHVQQCALCSQKGFICEICENPK</sequence>
<organism evidence="12 13">
    <name type="scientific">Stichopus japonicus</name>
    <name type="common">Sea cucumber</name>
    <dbReference type="NCBI Taxonomy" id="307972"/>
    <lineage>
        <taxon>Eukaryota</taxon>
        <taxon>Metazoa</taxon>
        <taxon>Echinodermata</taxon>
        <taxon>Eleutherozoa</taxon>
        <taxon>Echinozoa</taxon>
        <taxon>Holothuroidea</taxon>
        <taxon>Aspidochirotacea</taxon>
        <taxon>Aspidochirotida</taxon>
        <taxon>Stichopodidae</taxon>
        <taxon>Apostichopus</taxon>
    </lineage>
</organism>
<feature type="compositionally biased region" description="Basic and acidic residues" evidence="9">
    <location>
        <begin position="238"/>
        <end position="254"/>
    </location>
</feature>
<dbReference type="InterPro" id="IPR004012">
    <property type="entry name" value="Run_dom"/>
</dbReference>
<evidence type="ECO:0000256" key="7">
    <source>
        <dbReference type="ARBA" id="ARBA00022833"/>
    </source>
</evidence>
<evidence type="ECO:0000256" key="4">
    <source>
        <dbReference type="ARBA" id="ARBA00022737"/>
    </source>
</evidence>